<evidence type="ECO:0000313" key="6">
    <source>
        <dbReference type="Proteomes" id="UP000033054"/>
    </source>
</evidence>
<evidence type="ECO:0000259" key="4">
    <source>
        <dbReference type="PROSITE" id="PS50893"/>
    </source>
</evidence>
<gene>
    <name evidence="5" type="ORF">SD10_25955</name>
</gene>
<dbReference type="SMART" id="SM00382">
    <property type="entry name" value="AAA"/>
    <property type="match status" value="1"/>
</dbReference>
<dbReference type="CDD" id="cd03230">
    <property type="entry name" value="ABC_DR_subfamily_A"/>
    <property type="match status" value="1"/>
</dbReference>
<dbReference type="Gene3D" id="3.40.50.300">
    <property type="entry name" value="P-loop containing nucleotide triphosphate hydrolases"/>
    <property type="match status" value="1"/>
</dbReference>
<sequence>MSVIQLQNIYKSYEATPVLKGIDLNVSAGQIVGYIGPNGAGKSTTIKILIGMLPDFSGEATVLGMNVKTQSLEIKRRVGYVPENAALYDTLTPLEYLQFIGQLYALDPLHIERKALELLRLFQLSDHANARMTTFSKGMRQKVLLISGLLHNPDVIFLDEPLSGLDANAVVLIKEIMRQLVNDGKTIFYSSHIMDVVEKISDRIVIINQGQIIADGTFAELQHQRPESLEQLFAQLTGSDGQSGIAEEFVHALKN</sequence>
<dbReference type="OrthoDB" id="9808363at2"/>
<accession>A0A0E3V9P1</accession>
<dbReference type="PANTHER" id="PTHR42939">
    <property type="entry name" value="ABC TRANSPORTER ATP-BINDING PROTEIN ALBC-RELATED"/>
    <property type="match status" value="1"/>
</dbReference>
<dbReference type="EMBL" id="CP010429">
    <property type="protein sequence ID" value="AKD57832.1"/>
    <property type="molecule type" value="Genomic_DNA"/>
</dbReference>
<dbReference type="KEGG" id="srd:SD10_25955"/>
<protein>
    <submittedName>
        <fullName evidence="5">ABC transporter</fullName>
    </submittedName>
</protein>
<dbReference type="PROSITE" id="PS00211">
    <property type="entry name" value="ABC_TRANSPORTER_1"/>
    <property type="match status" value="1"/>
</dbReference>
<dbReference type="GO" id="GO:0005524">
    <property type="term" value="F:ATP binding"/>
    <property type="evidence" value="ECO:0007669"/>
    <property type="project" value="UniProtKB-KW"/>
</dbReference>
<evidence type="ECO:0000256" key="1">
    <source>
        <dbReference type="ARBA" id="ARBA00022448"/>
    </source>
</evidence>
<keyword evidence="2" id="KW-0547">Nucleotide-binding</keyword>
<dbReference type="PANTHER" id="PTHR42939:SF1">
    <property type="entry name" value="ABC TRANSPORTER ATP-BINDING PROTEIN ALBC-RELATED"/>
    <property type="match status" value="1"/>
</dbReference>
<keyword evidence="1" id="KW-0813">Transport</keyword>
<dbReference type="PROSITE" id="PS50893">
    <property type="entry name" value="ABC_TRANSPORTER_2"/>
    <property type="match status" value="1"/>
</dbReference>
<reference evidence="5 6" key="1">
    <citation type="journal article" date="2014" name="Curr. Microbiol.">
        <title>Spirosoma radiotolerans sp. nov., a gamma-radiation-resistant bacterium isolated from gamma ray-irradiated soil.</title>
        <authorList>
            <person name="Lee J.J."/>
            <person name="Srinivasan S."/>
            <person name="Lim S."/>
            <person name="Joe M."/>
            <person name="Im S."/>
            <person name="Bae S.I."/>
            <person name="Park K.R."/>
            <person name="Han J.H."/>
            <person name="Park S.H."/>
            <person name="Joo B.M."/>
            <person name="Park S.J."/>
            <person name="Kim M.K."/>
        </authorList>
    </citation>
    <scope>NUCLEOTIDE SEQUENCE [LARGE SCALE GENOMIC DNA]</scope>
    <source>
        <strain evidence="5 6">DG5A</strain>
    </source>
</reference>
<dbReference type="PATRIC" id="fig|1379870.5.peg.5610"/>
<dbReference type="InterPro" id="IPR003439">
    <property type="entry name" value="ABC_transporter-like_ATP-bd"/>
</dbReference>
<dbReference type="Proteomes" id="UP000033054">
    <property type="component" value="Chromosome"/>
</dbReference>
<evidence type="ECO:0000256" key="3">
    <source>
        <dbReference type="ARBA" id="ARBA00022840"/>
    </source>
</evidence>
<dbReference type="InterPro" id="IPR017871">
    <property type="entry name" value="ABC_transporter-like_CS"/>
</dbReference>
<dbReference type="HOGENOM" id="CLU_000604_1_2_10"/>
<keyword evidence="6" id="KW-1185">Reference proteome</keyword>
<dbReference type="SUPFAM" id="SSF52540">
    <property type="entry name" value="P-loop containing nucleoside triphosphate hydrolases"/>
    <property type="match status" value="1"/>
</dbReference>
<proteinExistence type="predicted"/>
<dbReference type="STRING" id="1379870.SD10_25955"/>
<organism evidence="5 6">
    <name type="scientific">Spirosoma radiotolerans</name>
    <dbReference type="NCBI Taxonomy" id="1379870"/>
    <lineage>
        <taxon>Bacteria</taxon>
        <taxon>Pseudomonadati</taxon>
        <taxon>Bacteroidota</taxon>
        <taxon>Cytophagia</taxon>
        <taxon>Cytophagales</taxon>
        <taxon>Cytophagaceae</taxon>
        <taxon>Spirosoma</taxon>
    </lineage>
</organism>
<evidence type="ECO:0000256" key="2">
    <source>
        <dbReference type="ARBA" id="ARBA00022741"/>
    </source>
</evidence>
<dbReference type="GO" id="GO:0016887">
    <property type="term" value="F:ATP hydrolysis activity"/>
    <property type="evidence" value="ECO:0007669"/>
    <property type="project" value="InterPro"/>
</dbReference>
<dbReference type="Pfam" id="PF00005">
    <property type="entry name" value="ABC_tran"/>
    <property type="match status" value="1"/>
</dbReference>
<dbReference type="AlphaFoldDB" id="A0A0E3V9P1"/>
<keyword evidence="3" id="KW-0067">ATP-binding</keyword>
<dbReference type="RefSeq" id="WP_046578037.1">
    <property type="nucleotide sequence ID" value="NZ_CP010429.1"/>
</dbReference>
<dbReference type="InterPro" id="IPR051782">
    <property type="entry name" value="ABC_Transporter_VariousFunc"/>
</dbReference>
<dbReference type="InterPro" id="IPR027417">
    <property type="entry name" value="P-loop_NTPase"/>
</dbReference>
<name>A0A0E3V9P1_9BACT</name>
<feature type="domain" description="ABC transporter" evidence="4">
    <location>
        <begin position="4"/>
        <end position="234"/>
    </location>
</feature>
<dbReference type="InterPro" id="IPR003593">
    <property type="entry name" value="AAA+_ATPase"/>
</dbReference>
<evidence type="ECO:0000313" key="5">
    <source>
        <dbReference type="EMBL" id="AKD57832.1"/>
    </source>
</evidence>